<name>A0AAV5UYR7_9BILA</name>
<sequence>MSAVQSCVDTENLDLWLEGKQGSPDRTSLIQCLRSQQRVQFDIVVPIMIRAQITIKEFHAALALLLCETGSLSDFSDRSLSVLNDIRAEIFNDLQRHYIDEIGLSDFSTRLGHLITLNHSIREALSASLEFYQMQQTIFNLYDIEEDLEALFI</sequence>
<proteinExistence type="predicted"/>
<evidence type="ECO:0000313" key="5">
    <source>
        <dbReference type="EMBL" id="GMT12191.1"/>
    </source>
</evidence>
<feature type="domain" description="NR LBD" evidence="4">
    <location>
        <begin position="31"/>
        <end position="134"/>
    </location>
</feature>
<dbReference type="GO" id="GO:0003700">
    <property type="term" value="F:DNA-binding transcription factor activity"/>
    <property type="evidence" value="ECO:0007669"/>
    <property type="project" value="TreeGrafter"/>
</dbReference>
<keyword evidence="1" id="KW-0805">Transcription regulation</keyword>
<keyword evidence="3" id="KW-0675">Receptor</keyword>
<reference evidence="5" key="1">
    <citation type="submission" date="2023-10" db="EMBL/GenBank/DDBJ databases">
        <title>Genome assembly of Pristionchus species.</title>
        <authorList>
            <person name="Yoshida K."/>
            <person name="Sommer R.J."/>
        </authorList>
    </citation>
    <scope>NUCLEOTIDE SEQUENCE</scope>
    <source>
        <strain evidence="5">RS5133</strain>
    </source>
</reference>
<dbReference type="AlphaFoldDB" id="A0AAV5UYR7"/>
<evidence type="ECO:0000256" key="3">
    <source>
        <dbReference type="ARBA" id="ARBA00023170"/>
    </source>
</evidence>
<evidence type="ECO:0000256" key="2">
    <source>
        <dbReference type="ARBA" id="ARBA00023163"/>
    </source>
</evidence>
<organism evidence="5 6">
    <name type="scientific">Pristionchus fissidentatus</name>
    <dbReference type="NCBI Taxonomy" id="1538716"/>
    <lineage>
        <taxon>Eukaryota</taxon>
        <taxon>Metazoa</taxon>
        <taxon>Ecdysozoa</taxon>
        <taxon>Nematoda</taxon>
        <taxon>Chromadorea</taxon>
        <taxon>Rhabditida</taxon>
        <taxon>Rhabditina</taxon>
        <taxon>Diplogasteromorpha</taxon>
        <taxon>Diplogasteroidea</taxon>
        <taxon>Neodiplogasteridae</taxon>
        <taxon>Pristionchus</taxon>
    </lineage>
</organism>
<dbReference type="GO" id="GO:0005634">
    <property type="term" value="C:nucleus"/>
    <property type="evidence" value="ECO:0007669"/>
    <property type="project" value="TreeGrafter"/>
</dbReference>
<dbReference type="InterPro" id="IPR035500">
    <property type="entry name" value="NHR-like_dom_sf"/>
</dbReference>
<dbReference type="PANTHER" id="PTHR46011:SF6">
    <property type="entry name" value="HIGH ZINC ACTIVATED NUCLEAR RECEPTOR PROTEIN"/>
    <property type="match status" value="1"/>
</dbReference>
<protein>
    <recommendedName>
        <fullName evidence="4">NR LBD domain-containing protein</fullName>
    </recommendedName>
</protein>
<dbReference type="PANTHER" id="PTHR46011">
    <property type="entry name" value="NUCLEAR HORMONE RECEPTOR FAMILY MEMBER NHR-86-RELATED"/>
    <property type="match status" value="1"/>
</dbReference>
<dbReference type="Proteomes" id="UP001432322">
    <property type="component" value="Unassembled WGS sequence"/>
</dbReference>
<dbReference type="Gene3D" id="1.10.565.10">
    <property type="entry name" value="Retinoid X Receptor"/>
    <property type="match status" value="1"/>
</dbReference>
<dbReference type="SUPFAM" id="SSF48508">
    <property type="entry name" value="Nuclear receptor ligand-binding domain"/>
    <property type="match status" value="1"/>
</dbReference>
<dbReference type="InterPro" id="IPR000536">
    <property type="entry name" value="Nucl_hrmn_rcpt_lig-bd"/>
</dbReference>
<evidence type="ECO:0000313" key="6">
    <source>
        <dbReference type="Proteomes" id="UP001432322"/>
    </source>
</evidence>
<gene>
    <name evidence="5" type="ORF">PFISCL1PPCAC_3488</name>
</gene>
<accession>A0AAV5UYR7</accession>
<dbReference type="EMBL" id="BTSY01000001">
    <property type="protein sequence ID" value="GMT12191.1"/>
    <property type="molecule type" value="Genomic_DNA"/>
</dbReference>
<keyword evidence="2" id="KW-0804">Transcription</keyword>
<evidence type="ECO:0000259" key="4">
    <source>
        <dbReference type="Pfam" id="PF00104"/>
    </source>
</evidence>
<evidence type="ECO:0000256" key="1">
    <source>
        <dbReference type="ARBA" id="ARBA00023015"/>
    </source>
</evidence>
<keyword evidence="6" id="KW-1185">Reference proteome</keyword>
<dbReference type="Pfam" id="PF00104">
    <property type="entry name" value="Hormone_recep"/>
    <property type="match status" value="1"/>
</dbReference>
<comment type="caution">
    <text evidence="5">The sequence shown here is derived from an EMBL/GenBank/DDBJ whole genome shotgun (WGS) entry which is preliminary data.</text>
</comment>